<proteinExistence type="inferred from homology"/>
<feature type="transmembrane region" description="Helical" evidence="7">
    <location>
        <begin position="304"/>
        <end position="324"/>
    </location>
</feature>
<keyword evidence="4 7" id="KW-0472">Membrane</keyword>
<dbReference type="GO" id="GO:0016020">
    <property type="term" value="C:membrane"/>
    <property type="evidence" value="ECO:0007669"/>
    <property type="project" value="UniProtKB-SubCell"/>
</dbReference>
<dbReference type="OrthoDB" id="4540492at2759"/>
<feature type="transmembrane region" description="Helical" evidence="7">
    <location>
        <begin position="403"/>
        <end position="423"/>
    </location>
</feature>
<dbReference type="GO" id="GO:0042593">
    <property type="term" value="P:glucose homeostasis"/>
    <property type="evidence" value="ECO:0007669"/>
    <property type="project" value="EnsemblMetazoa"/>
</dbReference>
<name>A0A0J9R7R6_DROSI</name>
<dbReference type="SUPFAM" id="SSF103473">
    <property type="entry name" value="MFS general substrate transporter"/>
    <property type="match status" value="1"/>
</dbReference>
<feature type="transmembrane region" description="Helical" evidence="7">
    <location>
        <begin position="187"/>
        <end position="208"/>
    </location>
</feature>
<dbReference type="AlphaFoldDB" id="A0A0J9R7R6"/>
<dbReference type="InterPro" id="IPR005828">
    <property type="entry name" value="MFS_sugar_transport-like"/>
</dbReference>
<dbReference type="InterPro" id="IPR003663">
    <property type="entry name" value="Sugar/inositol_transpt"/>
</dbReference>
<feature type="transmembrane region" description="Helical" evidence="7">
    <location>
        <begin position="269"/>
        <end position="292"/>
    </location>
</feature>
<reference evidence="9" key="1">
    <citation type="journal article" date="2013" name="Genome Res.">
        <title>A second-generation assembly of the Drosophila simulans genome provides new insights into patterns of lineage-specific divergence.</title>
        <authorList>
            <person name="Hu T.T."/>
            <person name="Eisen M.B."/>
            <person name="Thornton K.R."/>
            <person name="Andolfatto P."/>
        </authorList>
    </citation>
    <scope>NUCLEOTIDE SEQUENCE [LARGE SCALE GENOMIC DNA]</scope>
    <source>
        <strain evidence="9">W501</strain>
    </source>
</reference>
<feature type="transmembrane region" description="Helical" evidence="7">
    <location>
        <begin position="429"/>
        <end position="453"/>
    </location>
</feature>
<dbReference type="GO" id="GO:0015149">
    <property type="term" value="F:hexose transmembrane transporter activity"/>
    <property type="evidence" value="ECO:0007669"/>
    <property type="project" value="TreeGrafter"/>
</dbReference>
<keyword evidence="3 7" id="KW-1133">Transmembrane helix</keyword>
<dbReference type="Proteomes" id="UP000035880">
    <property type="component" value="Chromosome 2R"/>
</dbReference>
<dbReference type="KEGG" id="dsi:Dsimw501_GD10539"/>
<feature type="transmembrane region" description="Helical" evidence="7">
    <location>
        <begin position="365"/>
        <end position="391"/>
    </location>
</feature>
<feature type="transmembrane region" description="Helical" evidence="7">
    <location>
        <begin position="157"/>
        <end position="175"/>
    </location>
</feature>
<evidence type="ECO:0000259" key="8">
    <source>
        <dbReference type="PROSITE" id="PS50850"/>
    </source>
</evidence>
<comment type="subcellular location">
    <subcellularLocation>
        <location evidence="1">Membrane</location>
        <topology evidence="1">Multi-pass membrane protein</topology>
    </subcellularLocation>
</comment>
<dbReference type="Pfam" id="PF00083">
    <property type="entry name" value="Sugar_tr"/>
    <property type="match status" value="1"/>
</dbReference>
<feature type="transmembrane region" description="Helical" evidence="7">
    <location>
        <begin position="7"/>
        <end position="31"/>
    </location>
</feature>
<dbReference type="PRINTS" id="PR00171">
    <property type="entry name" value="SUGRTRNSPORT"/>
</dbReference>
<feature type="transmembrane region" description="Helical" evidence="7">
    <location>
        <begin position="64"/>
        <end position="84"/>
    </location>
</feature>
<evidence type="ECO:0000256" key="5">
    <source>
        <dbReference type="ARBA" id="ARBA00023180"/>
    </source>
</evidence>
<dbReference type="CDD" id="cd17357">
    <property type="entry name" value="MFS_GLUT_Class1_2_like"/>
    <property type="match status" value="1"/>
</dbReference>
<dbReference type="InterPro" id="IPR036259">
    <property type="entry name" value="MFS_trans_sf"/>
</dbReference>
<organism evidence="9">
    <name type="scientific">Drosophila simulans</name>
    <name type="common">Fruit fly</name>
    <dbReference type="NCBI Taxonomy" id="7240"/>
    <lineage>
        <taxon>Eukaryota</taxon>
        <taxon>Metazoa</taxon>
        <taxon>Ecdysozoa</taxon>
        <taxon>Arthropoda</taxon>
        <taxon>Hexapoda</taxon>
        <taxon>Insecta</taxon>
        <taxon>Pterygota</taxon>
        <taxon>Neoptera</taxon>
        <taxon>Endopterygota</taxon>
        <taxon>Diptera</taxon>
        <taxon>Brachycera</taxon>
        <taxon>Muscomorpha</taxon>
        <taxon>Ephydroidea</taxon>
        <taxon>Drosophilidae</taxon>
        <taxon>Drosophila</taxon>
        <taxon>Sophophora</taxon>
    </lineage>
</organism>
<gene>
    <name evidence="9" type="primary">Dsim\GD10539</name>
    <name evidence="9" type="ORF">Dsimw501_GD10539</name>
</gene>
<dbReference type="PROSITE" id="PS50850">
    <property type="entry name" value="MFS"/>
    <property type="match status" value="1"/>
</dbReference>
<evidence type="ECO:0000256" key="7">
    <source>
        <dbReference type="SAM" id="Phobius"/>
    </source>
</evidence>
<dbReference type="Bgee" id="FBgn0182310">
    <property type="expression patterns" value="Expressed in male reproductive system and 2 other cell types or tissues"/>
</dbReference>
<accession>A0A0J9R7R6</accession>
<dbReference type="Gene3D" id="1.20.1250.20">
    <property type="entry name" value="MFS general substrate transporter like domains"/>
    <property type="match status" value="1"/>
</dbReference>
<dbReference type="EMBL" id="CM002911">
    <property type="protein sequence ID" value="KMY92182.1"/>
    <property type="molecule type" value="Genomic_DNA"/>
</dbReference>
<dbReference type="PANTHER" id="PTHR23503:SF127">
    <property type="entry name" value="FI08437P-RELATED"/>
    <property type="match status" value="1"/>
</dbReference>
<protein>
    <submittedName>
        <fullName evidence="9">Uncharacterized protein, isoform B</fullName>
    </submittedName>
</protein>
<keyword evidence="5" id="KW-0325">Glycoprotein</keyword>
<feature type="domain" description="Major facilitator superfamily (MFS) profile" evidence="8">
    <location>
        <begin position="16"/>
        <end position="457"/>
    </location>
</feature>
<dbReference type="FunFam" id="1.20.1250.20:FF:001094">
    <property type="entry name" value="Uncharacterized protein, isoform A"/>
    <property type="match status" value="1"/>
</dbReference>
<keyword evidence="2 7" id="KW-0812">Transmembrane</keyword>
<sequence>MAEGKQGWTCLLVLICVCITVGTVIPVGYAFGVMNAPSAFIRSWIMESALVRYSSRLGDSQMTIMMSAVVSIFLIGGMLGAPFAPIFSARLGRRGILTLSGLLLLVSSICQLFCRMANSIEMLLLGRLIGGLAAALIYATQPMYLVELAPAELSGSVGVFTCIGLTGGIVLGQVFSFDFLLGTEKLWPYALSGSAIFVLIGLAPIFWFPESPRFLMSQGRREKARVTLMRLRRDEGRVNAEMAEFEVSSADEGQRVTMKQVLCNSKLKLPLFIVCSFHFVQQMSGISAIWFYSIEIFTQSGFTAAVAMWLNFALGLLNFISALLGPWLMRSFNRRLMMAISCLCSAIFLVLLVVGLELMSTIHEFSFACIAFLSLYIVTFNMGLGPIPYFIGSEIFETPSRPSAMALGSFFNWLANFVLNMIFPTLNSATGPFVFLLCVVFCAYGFLLTYRYLPETRNRDAKDVAQLMENGFKSKIK</sequence>
<feature type="transmembrane region" description="Helical" evidence="7">
    <location>
        <begin position="124"/>
        <end position="145"/>
    </location>
</feature>
<dbReference type="InterPro" id="IPR045263">
    <property type="entry name" value="GLUT"/>
</dbReference>
<feature type="transmembrane region" description="Helical" evidence="7">
    <location>
        <begin position="336"/>
        <end position="359"/>
    </location>
</feature>
<dbReference type="PANTHER" id="PTHR23503">
    <property type="entry name" value="SOLUTE CARRIER FAMILY 2"/>
    <property type="match status" value="1"/>
</dbReference>
<evidence type="ECO:0000313" key="9">
    <source>
        <dbReference type="EMBL" id="KMY92182.1"/>
    </source>
</evidence>
<evidence type="ECO:0000256" key="4">
    <source>
        <dbReference type="ARBA" id="ARBA00023136"/>
    </source>
</evidence>
<reference evidence="9" key="3">
    <citation type="submission" date="2015-04" db="EMBL/GenBank/DDBJ databases">
        <authorList>
            <consortium name="FlyBase"/>
        </authorList>
    </citation>
    <scope>NUCLEOTIDE SEQUENCE</scope>
    <source>
        <strain evidence="9">W501</strain>
    </source>
</reference>
<dbReference type="InterPro" id="IPR020846">
    <property type="entry name" value="MFS_dom"/>
</dbReference>
<keyword evidence="6" id="KW-0813">Transport</keyword>
<evidence type="ECO:0000256" key="6">
    <source>
        <dbReference type="RuleBase" id="RU003346"/>
    </source>
</evidence>
<comment type="similarity">
    <text evidence="6">Belongs to the major facilitator superfamily. Sugar transporter (TC 2.A.1.1) family.</text>
</comment>
<evidence type="ECO:0000256" key="1">
    <source>
        <dbReference type="ARBA" id="ARBA00004141"/>
    </source>
</evidence>
<dbReference type="NCBIfam" id="TIGR00879">
    <property type="entry name" value="SP"/>
    <property type="match status" value="1"/>
</dbReference>
<evidence type="ECO:0000256" key="3">
    <source>
        <dbReference type="ARBA" id="ARBA00022989"/>
    </source>
</evidence>
<reference evidence="9" key="2">
    <citation type="submission" date="2014-06" db="EMBL/GenBank/DDBJ databases">
        <authorList>
            <person name="Hu T."/>
            <person name="Eisen M.B."/>
            <person name="Thornton K.R."/>
            <person name="Andolfatto P."/>
        </authorList>
    </citation>
    <scope>NUCLEOTIDE SEQUENCE</scope>
    <source>
        <strain evidence="9">W501</strain>
    </source>
</reference>
<evidence type="ECO:0000256" key="2">
    <source>
        <dbReference type="ARBA" id="ARBA00022692"/>
    </source>
</evidence>